<dbReference type="CDD" id="cd02440">
    <property type="entry name" value="AdoMet_MTases"/>
    <property type="match status" value="1"/>
</dbReference>
<dbReference type="GO" id="GO:0008757">
    <property type="term" value="F:S-adenosylmethionine-dependent methyltransferase activity"/>
    <property type="evidence" value="ECO:0007669"/>
    <property type="project" value="InterPro"/>
</dbReference>
<accession>A0A1G1W1Z2</accession>
<dbReference type="InterPro" id="IPR029063">
    <property type="entry name" value="SAM-dependent_MTases_sf"/>
</dbReference>
<proteinExistence type="predicted"/>
<dbReference type="EMBL" id="MHCN01000011">
    <property type="protein sequence ID" value="OGY21696.1"/>
    <property type="molecule type" value="Genomic_DNA"/>
</dbReference>
<dbReference type="AlphaFoldDB" id="A0A1G1W1Z2"/>
<evidence type="ECO:0000313" key="3">
    <source>
        <dbReference type="Proteomes" id="UP000176299"/>
    </source>
</evidence>
<reference evidence="2 3" key="1">
    <citation type="journal article" date="2016" name="Nat. Commun.">
        <title>Thousands of microbial genomes shed light on interconnected biogeochemical processes in an aquifer system.</title>
        <authorList>
            <person name="Anantharaman K."/>
            <person name="Brown C.T."/>
            <person name="Hug L.A."/>
            <person name="Sharon I."/>
            <person name="Castelle C.J."/>
            <person name="Probst A.J."/>
            <person name="Thomas B.C."/>
            <person name="Singh A."/>
            <person name="Wilkins M.J."/>
            <person name="Karaoz U."/>
            <person name="Brodie E.L."/>
            <person name="Williams K.H."/>
            <person name="Hubbard S.S."/>
            <person name="Banfield J.F."/>
        </authorList>
    </citation>
    <scope>NUCLEOTIDE SEQUENCE [LARGE SCALE GENOMIC DNA]</scope>
</reference>
<gene>
    <name evidence="2" type="ORF">A2113_04030</name>
</gene>
<dbReference type="STRING" id="1802591.A2113_04030"/>
<dbReference type="Proteomes" id="UP000176299">
    <property type="component" value="Unassembled WGS sequence"/>
</dbReference>
<protein>
    <recommendedName>
        <fullName evidence="1">Methyltransferase type 11 domain-containing protein</fullName>
    </recommendedName>
</protein>
<dbReference type="SUPFAM" id="SSF53335">
    <property type="entry name" value="S-adenosyl-L-methionine-dependent methyltransferases"/>
    <property type="match status" value="1"/>
</dbReference>
<organism evidence="2 3">
    <name type="scientific">Candidatus Woykebacteria bacterium GWA1_44_8</name>
    <dbReference type="NCBI Taxonomy" id="1802591"/>
    <lineage>
        <taxon>Bacteria</taxon>
        <taxon>Candidatus Woykeibacteriota</taxon>
    </lineage>
</organism>
<comment type="caution">
    <text evidence="2">The sequence shown here is derived from an EMBL/GenBank/DDBJ whole genome shotgun (WGS) entry which is preliminary data.</text>
</comment>
<dbReference type="PANTHER" id="PTHR43861">
    <property type="entry name" value="TRANS-ACONITATE 2-METHYLTRANSFERASE-RELATED"/>
    <property type="match status" value="1"/>
</dbReference>
<evidence type="ECO:0000259" key="1">
    <source>
        <dbReference type="Pfam" id="PF08241"/>
    </source>
</evidence>
<dbReference type="PANTHER" id="PTHR43861:SF6">
    <property type="entry name" value="METHYLTRANSFERASE TYPE 11"/>
    <property type="match status" value="1"/>
</dbReference>
<name>A0A1G1W1Z2_9BACT</name>
<evidence type="ECO:0000313" key="2">
    <source>
        <dbReference type="EMBL" id="OGY21696.1"/>
    </source>
</evidence>
<dbReference type="Gene3D" id="3.40.50.150">
    <property type="entry name" value="Vaccinia Virus protein VP39"/>
    <property type="match status" value="1"/>
</dbReference>
<dbReference type="InterPro" id="IPR013216">
    <property type="entry name" value="Methyltransf_11"/>
</dbReference>
<feature type="domain" description="Methyltransferase type 11" evidence="1">
    <location>
        <begin position="74"/>
        <end position="174"/>
    </location>
</feature>
<dbReference type="Pfam" id="PF08241">
    <property type="entry name" value="Methyltransf_11"/>
    <property type="match status" value="1"/>
</dbReference>
<sequence>MRSLKVHEIGNNNPSEYLDSSEEELLKIYSSKDPEEKVKKILSDNPPWPLLYHLSPARENLLNWYTFPPEASLLEVGAGCGALTGLFCRRLKKVTALELTKKRAKIIALRYKEANNLEVIAGNIENFKIGEKFDFVTSIGVLEYAGLYLKGEDPQKEFLLKLKTLLKPGGTLILAIENRLGLKYWSGCLEDHTSLGFESIHGYPTATGIKTFSRLELKNLLREAGFSKQEFYYPVPDYKLPVEIYSSRFLPGEKKLFALGLFPSPVRGSQREFLFSEHLAMYSLAKNELFEDFSNSFLVCAKER</sequence>